<keyword evidence="1" id="KW-0472">Membrane</keyword>
<evidence type="ECO:0000256" key="1">
    <source>
        <dbReference type="SAM" id="Phobius"/>
    </source>
</evidence>
<organism evidence="2 3">
    <name type="scientific">Phycomyces blakesleeanus</name>
    <dbReference type="NCBI Taxonomy" id="4837"/>
    <lineage>
        <taxon>Eukaryota</taxon>
        <taxon>Fungi</taxon>
        <taxon>Fungi incertae sedis</taxon>
        <taxon>Mucoromycota</taxon>
        <taxon>Mucoromycotina</taxon>
        <taxon>Mucoromycetes</taxon>
        <taxon>Mucorales</taxon>
        <taxon>Phycomycetaceae</taxon>
        <taxon>Phycomyces</taxon>
    </lineage>
</organism>
<feature type="transmembrane region" description="Helical" evidence="1">
    <location>
        <begin position="42"/>
        <end position="59"/>
    </location>
</feature>
<feature type="transmembrane region" description="Helical" evidence="1">
    <location>
        <begin position="12"/>
        <end position="30"/>
    </location>
</feature>
<keyword evidence="3" id="KW-1185">Reference proteome</keyword>
<evidence type="ECO:0000313" key="2">
    <source>
        <dbReference type="EMBL" id="KAL0082663.1"/>
    </source>
</evidence>
<name>A0ABR3AU45_PHYBL</name>
<sequence length="80" mass="9505">MISILDDRFPLSTCYLFLIFFFLFSLISYAHESYTPPPKTTPQMHLLLFTIISFVCLETKSSYSHHIYILFLPFSFFFFA</sequence>
<evidence type="ECO:0000313" key="3">
    <source>
        <dbReference type="Proteomes" id="UP001448207"/>
    </source>
</evidence>
<keyword evidence="1" id="KW-0812">Transmembrane</keyword>
<proteinExistence type="predicted"/>
<comment type="caution">
    <text evidence="2">The sequence shown here is derived from an EMBL/GenBank/DDBJ whole genome shotgun (WGS) entry which is preliminary data.</text>
</comment>
<accession>A0ABR3AU45</accession>
<dbReference type="Proteomes" id="UP001448207">
    <property type="component" value="Unassembled WGS sequence"/>
</dbReference>
<reference evidence="2 3" key="1">
    <citation type="submission" date="2024-04" db="EMBL/GenBank/DDBJ databases">
        <title>Symmetric and asymmetric DNA N6-adenine methylation regulates different biological responses in Mucorales.</title>
        <authorList>
            <consortium name="Lawrence Berkeley National Laboratory"/>
            <person name="Lax C."/>
            <person name="Mondo S.J."/>
            <person name="Osorio-Concepcion M."/>
            <person name="Muszewska A."/>
            <person name="Corrochano-Luque M."/>
            <person name="Gutierrez G."/>
            <person name="Riley R."/>
            <person name="Lipzen A."/>
            <person name="Guo J."/>
            <person name="Hundley H."/>
            <person name="Amirebrahimi M."/>
            <person name="Ng V."/>
            <person name="Lorenzo-Gutierrez D."/>
            <person name="Binder U."/>
            <person name="Yang J."/>
            <person name="Song Y."/>
            <person name="Canovas D."/>
            <person name="Navarro E."/>
            <person name="Freitag M."/>
            <person name="Gabaldon T."/>
            <person name="Grigoriev I.V."/>
            <person name="Corrochano L.M."/>
            <person name="Nicolas F.E."/>
            <person name="Garre V."/>
        </authorList>
    </citation>
    <scope>NUCLEOTIDE SEQUENCE [LARGE SCALE GENOMIC DNA]</scope>
    <source>
        <strain evidence="2 3">L51</strain>
    </source>
</reference>
<dbReference type="EMBL" id="JBCLYO010000015">
    <property type="protein sequence ID" value="KAL0082663.1"/>
    <property type="molecule type" value="Genomic_DNA"/>
</dbReference>
<keyword evidence="1" id="KW-1133">Transmembrane helix</keyword>
<protein>
    <submittedName>
        <fullName evidence="2">Uncharacterized protein</fullName>
    </submittedName>
</protein>
<gene>
    <name evidence="2" type="ORF">J3Q64DRAFT_1752594</name>
</gene>